<name>A0A0D3I3L0_EMIH1</name>
<dbReference type="InterPro" id="IPR053202">
    <property type="entry name" value="EGF_Rcpt_Signaling_Reg"/>
</dbReference>
<evidence type="ECO:0000259" key="3">
    <source>
        <dbReference type="Pfam" id="PF05050"/>
    </source>
</evidence>
<dbReference type="eggNOG" id="ENOG502S5TS">
    <property type="taxonomic scope" value="Eukaryota"/>
</dbReference>
<evidence type="ECO:0000313" key="5">
    <source>
        <dbReference type="Proteomes" id="UP000013827"/>
    </source>
</evidence>
<keyword evidence="5" id="KW-1185">Reference proteome</keyword>
<feature type="chain" id="PRO_5044280443" description="Methyltransferase FkbM domain-containing protein" evidence="2">
    <location>
        <begin position="21"/>
        <end position="315"/>
    </location>
</feature>
<dbReference type="GO" id="GO:0005789">
    <property type="term" value="C:endoplasmic reticulum membrane"/>
    <property type="evidence" value="ECO:0007669"/>
    <property type="project" value="TreeGrafter"/>
</dbReference>
<dbReference type="EnsemblProtists" id="EOD05845">
    <property type="protein sequence ID" value="EOD05845"/>
    <property type="gene ID" value="EMIHUDRAFT_121420"/>
</dbReference>
<reference evidence="4" key="2">
    <citation type="submission" date="2024-10" db="UniProtKB">
        <authorList>
            <consortium name="EnsemblProtists"/>
        </authorList>
    </citation>
    <scope>IDENTIFICATION</scope>
</reference>
<dbReference type="PANTHER" id="PTHR34009:SF2">
    <property type="entry name" value="PROTEIN STAR"/>
    <property type="match status" value="1"/>
</dbReference>
<dbReference type="GeneID" id="17251995"/>
<organism evidence="4 5">
    <name type="scientific">Emiliania huxleyi (strain CCMP1516)</name>
    <dbReference type="NCBI Taxonomy" id="280463"/>
    <lineage>
        <taxon>Eukaryota</taxon>
        <taxon>Haptista</taxon>
        <taxon>Haptophyta</taxon>
        <taxon>Prymnesiophyceae</taxon>
        <taxon>Isochrysidales</taxon>
        <taxon>Noelaerhabdaceae</taxon>
        <taxon>Emiliania</taxon>
    </lineage>
</organism>
<dbReference type="KEGG" id="ehx:EMIHUDRAFT_121420"/>
<evidence type="ECO:0000256" key="2">
    <source>
        <dbReference type="SAM" id="SignalP"/>
    </source>
</evidence>
<dbReference type="InterPro" id="IPR006342">
    <property type="entry name" value="FkbM_mtfrase"/>
</dbReference>
<dbReference type="InterPro" id="IPR029063">
    <property type="entry name" value="SAM-dependent_MTases_sf"/>
</dbReference>
<accession>A0A0D3I3L0</accession>
<feature type="domain" description="Methyltransferase FkbM" evidence="3">
    <location>
        <begin position="94"/>
        <end position="194"/>
    </location>
</feature>
<protein>
    <recommendedName>
        <fullName evidence="3">Methyltransferase FkbM domain-containing protein</fullName>
    </recommendedName>
</protein>
<sequence length="315" mass="34817">MGPLALLLMHTASATSHVEGVDPAPNPPDGARFRLRPIYQAVPNPTAVKGDQPGKWHGQRGQDRTVNTLMPSRATARRRRFFIDLAANAWLSLSNTRALERDYGWEGLCIEANPMYHADLLSRRNCTVVGVAIASTEDTVQFVASRKALGGIVGAGMDNKQATNTSEMRTIPFSRILEEFKAPKTIDYLSLDVEACVRPDPHPCSDPLTRATPHTSVAVLTPRPKSQGAESLVMSSFPWDSYTISVLTVERPKPDLVQMLQAHGYVWQCNHGTFGDELWLSRKALESQHVQNMLARGIQGCCKPRSHTEYRSCAQ</sequence>
<keyword evidence="2" id="KW-0732">Signal</keyword>
<dbReference type="Proteomes" id="UP000013827">
    <property type="component" value="Unassembled WGS sequence"/>
</dbReference>
<dbReference type="Gene3D" id="3.40.50.150">
    <property type="entry name" value="Vaccinia Virus protein VP39"/>
    <property type="match status" value="1"/>
</dbReference>
<feature type="signal peptide" evidence="2">
    <location>
        <begin position="1"/>
        <end position="20"/>
    </location>
</feature>
<evidence type="ECO:0000313" key="4">
    <source>
        <dbReference type="EnsemblProtists" id="EOD05845"/>
    </source>
</evidence>
<evidence type="ECO:0000256" key="1">
    <source>
        <dbReference type="SAM" id="MobiDB-lite"/>
    </source>
</evidence>
<dbReference type="AlphaFoldDB" id="A0A0D3I3L0"/>
<dbReference type="GO" id="GO:0005794">
    <property type="term" value="C:Golgi apparatus"/>
    <property type="evidence" value="ECO:0007669"/>
    <property type="project" value="TreeGrafter"/>
</dbReference>
<dbReference type="GO" id="GO:0016197">
    <property type="term" value="P:endosomal transport"/>
    <property type="evidence" value="ECO:0007669"/>
    <property type="project" value="TreeGrafter"/>
</dbReference>
<dbReference type="GO" id="GO:0006888">
    <property type="term" value="P:endoplasmic reticulum to Golgi vesicle-mediated transport"/>
    <property type="evidence" value="ECO:0007669"/>
    <property type="project" value="TreeGrafter"/>
</dbReference>
<dbReference type="RefSeq" id="XP_005758274.1">
    <property type="nucleotide sequence ID" value="XM_005758217.1"/>
</dbReference>
<dbReference type="HOGENOM" id="CLU_082892_0_0_1"/>
<dbReference type="PANTHER" id="PTHR34009">
    <property type="entry name" value="PROTEIN STAR"/>
    <property type="match status" value="1"/>
</dbReference>
<dbReference type="Pfam" id="PF05050">
    <property type="entry name" value="Methyltransf_21"/>
    <property type="match status" value="1"/>
</dbReference>
<proteinExistence type="predicted"/>
<reference evidence="5" key="1">
    <citation type="journal article" date="2013" name="Nature">
        <title>Pan genome of the phytoplankton Emiliania underpins its global distribution.</title>
        <authorList>
            <person name="Read B.A."/>
            <person name="Kegel J."/>
            <person name="Klute M.J."/>
            <person name="Kuo A."/>
            <person name="Lefebvre S.C."/>
            <person name="Maumus F."/>
            <person name="Mayer C."/>
            <person name="Miller J."/>
            <person name="Monier A."/>
            <person name="Salamov A."/>
            <person name="Young J."/>
            <person name="Aguilar M."/>
            <person name="Claverie J.M."/>
            <person name="Frickenhaus S."/>
            <person name="Gonzalez K."/>
            <person name="Herman E.K."/>
            <person name="Lin Y.C."/>
            <person name="Napier J."/>
            <person name="Ogata H."/>
            <person name="Sarno A.F."/>
            <person name="Shmutz J."/>
            <person name="Schroeder D."/>
            <person name="de Vargas C."/>
            <person name="Verret F."/>
            <person name="von Dassow P."/>
            <person name="Valentin K."/>
            <person name="Van de Peer Y."/>
            <person name="Wheeler G."/>
            <person name="Dacks J.B."/>
            <person name="Delwiche C.F."/>
            <person name="Dyhrman S.T."/>
            <person name="Glockner G."/>
            <person name="John U."/>
            <person name="Richards T."/>
            <person name="Worden A.Z."/>
            <person name="Zhang X."/>
            <person name="Grigoriev I.V."/>
            <person name="Allen A.E."/>
            <person name="Bidle K."/>
            <person name="Borodovsky M."/>
            <person name="Bowler C."/>
            <person name="Brownlee C."/>
            <person name="Cock J.M."/>
            <person name="Elias M."/>
            <person name="Gladyshev V.N."/>
            <person name="Groth M."/>
            <person name="Guda C."/>
            <person name="Hadaegh A."/>
            <person name="Iglesias-Rodriguez M.D."/>
            <person name="Jenkins J."/>
            <person name="Jones B.M."/>
            <person name="Lawson T."/>
            <person name="Leese F."/>
            <person name="Lindquist E."/>
            <person name="Lobanov A."/>
            <person name="Lomsadze A."/>
            <person name="Malik S.B."/>
            <person name="Marsh M.E."/>
            <person name="Mackinder L."/>
            <person name="Mock T."/>
            <person name="Mueller-Roeber B."/>
            <person name="Pagarete A."/>
            <person name="Parker M."/>
            <person name="Probert I."/>
            <person name="Quesneville H."/>
            <person name="Raines C."/>
            <person name="Rensing S.A."/>
            <person name="Riano-Pachon D.M."/>
            <person name="Richier S."/>
            <person name="Rokitta S."/>
            <person name="Shiraiwa Y."/>
            <person name="Soanes D.M."/>
            <person name="van der Giezen M."/>
            <person name="Wahlund T.M."/>
            <person name="Williams B."/>
            <person name="Wilson W."/>
            <person name="Wolfe G."/>
            <person name="Wurch L.L."/>
        </authorList>
    </citation>
    <scope>NUCLEOTIDE SEQUENCE</scope>
</reference>
<dbReference type="GO" id="GO:0005886">
    <property type="term" value="C:plasma membrane"/>
    <property type="evidence" value="ECO:0007669"/>
    <property type="project" value="TreeGrafter"/>
</dbReference>
<dbReference type="GO" id="GO:0031902">
    <property type="term" value="C:late endosome membrane"/>
    <property type="evidence" value="ECO:0007669"/>
    <property type="project" value="TreeGrafter"/>
</dbReference>
<dbReference type="PaxDb" id="2903-EOD05845"/>
<dbReference type="OMA" id="SHTEYRS"/>
<feature type="region of interest" description="Disordered" evidence="1">
    <location>
        <begin position="44"/>
        <end position="63"/>
    </location>
</feature>